<keyword evidence="1 3" id="KW-0807">Transducer</keyword>
<keyword evidence="4" id="KW-0812">Transmembrane</keyword>
<feature type="transmembrane region" description="Helical" evidence="4">
    <location>
        <begin position="27"/>
        <end position="49"/>
    </location>
</feature>
<dbReference type="Pfam" id="PF00015">
    <property type="entry name" value="MCPsignal"/>
    <property type="match status" value="1"/>
</dbReference>
<dbReference type="EMBL" id="WHNX01000001">
    <property type="protein sequence ID" value="MPW24221.1"/>
    <property type="molecule type" value="Genomic_DNA"/>
</dbReference>
<dbReference type="GO" id="GO:0016020">
    <property type="term" value="C:membrane"/>
    <property type="evidence" value="ECO:0007669"/>
    <property type="project" value="InterPro"/>
</dbReference>
<dbReference type="InterPro" id="IPR003660">
    <property type="entry name" value="HAMP_dom"/>
</dbReference>
<dbReference type="Gene3D" id="6.10.340.10">
    <property type="match status" value="1"/>
</dbReference>
<protein>
    <submittedName>
        <fullName evidence="7">HAMP domain-containing protein</fullName>
    </submittedName>
</protein>
<dbReference type="Gene3D" id="1.10.287.950">
    <property type="entry name" value="Methyl-accepting chemotaxis protein"/>
    <property type="match status" value="1"/>
</dbReference>
<dbReference type="PANTHER" id="PTHR32089">
    <property type="entry name" value="METHYL-ACCEPTING CHEMOTAXIS PROTEIN MCPB"/>
    <property type="match status" value="1"/>
</dbReference>
<evidence type="ECO:0000256" key="4">
    <source>
        <dbReference type="SAM" id="Phobius"/>
    </source>
</evidence>
<dbReference type="InterPro" id="IPR004089">
    <property type="entry name" value="MCPsignal_dom"/>
</dbReference>
<dbReference type="PROSITE" id="PS50111">
    <property type="entry name" value="CHEMOTAXIS_TRANSDUC_2"/>
    <property type="match status" value="1"/>
</dbReference>
<sequence>MTMNSKSTKKKSFNFVNKIKLGIKPKVLISVIIALLIGPTISLFVGGLVNHLEFIPSNISLYISTLINLLVVSFIVLILLEFMVLRPLNQSVLSISHIVSNLDLSKRIEVESNDEIGNLVKHINIFIQTMQDEMKSSSNTSHELKNLSQNLDKMSSLSFEMSNEISTTIESIALGANEQVTETQSGAEYAKSIGELINKNRKLLNTLNVQTEKVDIHNHNGIKVLNSLNEQFSQSINFTKEANQIILDTNMSAEKIKKASEMIRNIASQTNLLALNAAIEAARAGDAGKGFAVVAEEIRTLAEQSNQFSEDIVVVIDELSQRADIAVEKMSNVIHVIDDQSSSLKATNAEFDGIVTALDDMKNLISDLNLLGENMDTNKEKIIQVTNNLAAVAQENAAATQEASASVEHQRSTIQESTKQIEKVANFSNEMENSIAKFVI</sequence>
<dbReference type="SMART" id="SM00304">
    <property type="entry name" value="HAMP"/>
    <property type="match status" value="1"/>
</dbReference>
<evidence type="ECO:0000256" key="3">
    <source>
        <dbReference type="PROSITE-ProRule" id="PRU00284"/>
    </source>
</evidence>
<evidence type="ECO:0000259" key="5">
    <source>
        <dbReference type="PROSITE" id="PS50111"/>
    </source>
</evidence>
<accession>A0A6A7K4C6</accession>
<feature type="domain" description="HAMP" evidence="6">
    <location>
        <begin position="82"/>
        <end position="135"/>
    </location>
</feature>
<dbReference type="CDD" id="cd06225">
    <property type="entry name" value="HAMP"/>
    <property type="match status" value="1"/>
</dbReference>
<gene>
    <name evidence="7" type="ORF">GC105_00215</name>
</gene>
<dbReference type="GO" id="GO:0007165">
    <property type="term" value="P:signal transduction"/>
    <property type="evidence" value="ECO:0007669"/>
    <property type="project" value="UniProtKB-KW"/>
</dbReference>
<dbReference type="SUPFAM" id="SSF58104">
    <property type="entry name" value="Methyl-accepting chemotaxis protein (MCP) signaling domain"/>
    <property type="match status" value="1"/>
</dbReference>
<proteinExistence type="inferred from homology"/>
<feature type="transmembrane region" description="Helical" evidence="4">
    <location>
        <begin position="61"/>
        <end position="85"/>
    </location>
</feature>
<evidence type="ECO:0000313" key="8">
    <source>
        <dbReference type="Proteomes" id="UP000440004"/>
    </source>
</evidence>
<dbReference type="Pfam" id="PF00672">
    <property type="entry name" value="HAMP"/>
    <property type="match status" value="1"/>
</dbReference>
<dbReference type="PANTHER" id="PTHR32089:SF112">
    <property type="entry name" value="LYSOZYME-LIKE PROTEIN-RELATED"/>
    <property type="match status" value="1"/>
</dbReference>
<evidence type="ECO:0000259" key="6">
    <source>
        <dbReference type="PROSITE" id="PS50885"/>
    </source>
</evidence>
<dbReference type="AlphaFoldDB" id="A0A6A7K4C6"/>
<evidence type="ECO:0000256" key="2">
    <source>
        <dbReference type="ARBA" id="ARBA00029447"/>
    </source>
</evidence>
<dbReference type="Proteomes" id="UP000440004">
    <property type="component" value="Unassembled WGS sequence"/>
</dbReference>
<keyword evidence="8" id="KW-1185">Reference proteome</keyword>
<evidence type="ECO:0000256" key="1">
    <source>
        <dbReference type="ARBA" id="ARBA00023224"/>
    </source>
</evidence>
<name>A0A6A7K4C6_9FIRM</name>
<reference evidence="7 8" key="1">
    <citation type="submission" date="2019-10" db="EMBL/GenBank/DDBJ databases">
        <title>Alkalibaculum tamaniensis sp.nov., a new alkaliphilic acetogen, isolated on methoxylated aromatics from a mud volcano.</title>
        <authorList>
            <person name="Khomyakova M.A."/>
            <person name="Merkel A.Y."/>
            <person name="Bonch-Osmolovskaya E.A."/>
            <person name="Slobodkin A.I."/>
        </authorList>
    </citation>
    <scope>NUCLEOTIDE SEQUENCE [LARGE SCALE GENOMIC DNA]</scope>
    <source>
        <strain evidence="7 8">M08DMB</strain>
    </source>
</reference>
<dbReference type="PROSITE" id="PS50885">
    <property type="entry name" value="HAMP"/>
    <property type="match status" value="1"/>
</dbReference>
<keyword evidence="4" id="KW-0472">Membrane</keyword>
<evidence type="ECO:0000313" key="7">
    <source>
        <dbReference type="EMBL" id="MPW24221.1"/>
    </source>
</evidence>
<feature type="domain" description="Methyl-accepting transducer" evidence="5">
    <location>
        <begin position="154"/>
        <end position="411"/>
    </location>
</feature>
<comment type="similarity">
    <text evidence="2">Belongs to the methyl-accepting chemotaxis (MCP) protein family.</text>
</comment>
<dbReference type="SMART" id="SM00283">
    <property type="entry name" value="MA"/>
    <property type="match status" value="1"/>
</dbReference>
<organism evidence="7 8">
    <name type="scientific">Alkalibaculum sporogenes</name>
    <dbReference type="NCBI Taxonomy" id="2655001"/>
    <lineage>
        <taxon>Bacteria</taxon>
        <taxon>Bacillati</taxon>
        <taxon>Bacillota</taxon>
        <taxon>Clostridia</taxon>
        <taxon>Eubacteriales</taxon>
        <taxon>Eubacteriaceae</taxon>
        <taxon>Alkalibaculum</taxon>
    </lineage>
</organism>
<keyword evidence="4" id="KW-1133">Transmembrane helix</keyword>
<comment type="caution">
    <text evidence="7">The sequence shown here is derived from an EMBL/GenBank/DDBJ whole genome shotgun (WGS) entry which is preliminary data.</text>
</comment>